<keyword evidence="2" id="KW-1185">Reference proteome</keyword>
<gene>
    <name evidence="1" type="ORF">SPARVUS_LOCUS6347079</name>
</gene>
<dbReference type="EMBL" id="CATNWA010014027">
    <property type="protein sequence ID" value="CAI9566286.1"/>
    <property type="molecule type" value="Genomic_DNA"/>
</dbReference>
<reference evidence="1" key="1">
    <citation type="submission" date="2023-05" db="EMBL/GenBank/DDBJ databases">
        <authorList>
            <person name="Stuckert A."/>
        </authorList>
    </citation>
    <scope>NUCLEOTIDE SEQUENCE</scope>
</reference>
<accession>A0ABN9D3M5</accession>
<comment type="caution">
    <text evidence="1">The sequence shown here is derived from an EMBL/GenBank/DDBJ whole genome shotgun (WGS) entry which is preliminary data.</text>
</comment>
<proteinExistence type="predicted"/>
<evidence type="ECO:0000313" key="1">
    <source>
        <dbReference type="EMBL" id="CAI9566286.1"/>
    </source>
</evidence>
<sequence length="66" mass="7528">MSCQSVSEYRHLFSYSVDKVGGVGGACKSTFISFQQSPFKDILVSPIFPNWFFNYQNLNPSTPIWK</sequence>
<feature type="non-terminal residue" evidence="1">
    <location>
        <position position="66"/>
    </location>
</feature>
<evidence type="ECO:0000313" key="2">
    <source>
        <dbReference type="Proteomes" id="UP001162483"/>
    </source>
</evidence>
<name>A0ABN9D3M5_9NEOB</name>
<protein>
    <submittedName>
        <fullName evidence="1">Uncharacterized protein</fullName>
    </submittedName>
</protein>
<organism evidence="1 2">
    <name type="scientific">Staurois parvus</name>
    <dbReference type="NCBI Taxonomy" id="386267"/>
    <lineage>
        <taxon>Eukaryota</taxon>
        <taxon>Metazoa</taxon>
        <taxon>Chordata</taxon>
        <taxon>Craniata</taxon>
        <taxon>Vertebrata</taxon>
        <taxon>Euteleostomi</taxon>
        <taxon>Amphibia</taxon>
        <taxon>Batrachia</taxon>
        <taxon>Anura</taxon>
        <taxon>Neobatrachia</taxon>
        <taxon>Ranoidea</taxon>
        <taxon>Ranidae</taxon>
        <taxon>Staurois</taxon>
    </lineage>
</organism>
<dbReference type="Proteomes" id="UP001162483">
    <property type="component" value="Unassembled WGS sequence"/>
</dbReference>